<comment type="similarity">
    <text evidence="7">Belongs to the PINc/VapC protein family.</text>
</comment>
<evidence type="ECO:0000313" key="11">
    <source>
        <dbReference type="Proteomes" id="UP001190700"/>
    </source>
</evidence>
<dbReference type="Proteomes" id="UP001190700">
    <property type="component" value="Unassembled WGS sequence"/>
</dbReference>
<dbReference type="GO" id="GO:0016787">
    <property type="term" value="F:hydrolase activity"/>
    <property type="evidence" value="ECO:0007669"/>
    <property type="project" value="UniProtKB-KW"/>
</dbReference>
<reference evidence="10 11" key="1">
    <citation type="journal article" date="2015" name="Genome Biol. Evol.">
        <title>Comparative Genomics of a Bacterivorous Green Alga Reveals Evolutionary Causalities and Consequences of Phago-Mixotrophic Mode of Nutrition.</title>
        <authorList>
            <person name="Burns J.A."/>
            <person name="Paasch A."/>
            <person name="Narechania A."/>
            <person name="Kim E."/>
        </authorList>
    </citation>
    <scope>NUCLEOTIDE SEQUENCE [LARGE SCALE GENOMIC DNA]</scope>
    <source>
        <strain evidence="10">PLY_AMNH</strain>
    </source>
</reference>
<evidence type="ECO:0000313" key="9">
    <source>
        <dbReference type="EMBL" id="KAK3257192.1"/>
    </source>
</evidence>
<sequence>MLRYLLDTNICIFLAKDRPPTLQEKVKSHDGRIAVSSVVLAELRYGADKSARPEKNHLVVDGLVARVEVLSFDQKAADHYGQIRADLERKGLPIGPYDLMIAAHAQAEGLVLVTNNVREFERVPGLRVEDWTVA</sequence>
<dbReference type="Gene3D" id="3.40.50.1010">
    <property type="entry name" value="5'-nuclease"/>
    <property type="match status" value="1"/>
</dbReference>
<evidence type="ECO:0000256" key="4">
    <source>
        <dbReference type="ARBA" id="ARBA00022723"/>
    </source>
</evidence>
<keyword evidence="2" id="KW-1277">Toxin-antitoxin system</keyword>
<keyword evidence="11" id="KW-1185">Reference proteome</keyword>
<accession>A0AAE0LIN7</accession>
<dbReference type="AlphaFoldDB" id="A0AAE0LIN7"/>
<evidence type="ECO:0000256" key="1">
    <source>
        <dbReference type="ARBA" id="ARBA00001946"/>
    </source>
</evidence>
<reference evidence="10" key="2">
    <citation type="submission" date="2023-06" db="EMBL/GenBank/DDBJ databases">
        <title>Long-read-based genome assembly of the green algal bacterivore Cymbomonas tetramitiformis.</title>
        <authorList>
            <person name="Gyaltshen Y."/>
            <person name="Rozenberg A."/>
            <person name="Paasch A."/>
            <person name="Burns J.A."/>
            <person name="Warring S."/>
            <person name="Larson R."/>
            <person name="Maurer-Alcala X."/>
            <person name="Dacks J."/>
            <person name="Kim E."/>
        </authorList>
    </citation>
    <scope>NUCLEOTIDE SEQUENCE</scope>
    <source>
        <strain evidence="10">PLY_AMNH</strain>
    </source>
</reference>
<feature type="domain" description="PIN" evidence="8">
    <location>
        <begin position="4"/>
        <end position="125"/>
    </location>
</feature>
<keyword evidence="5" id="KW-0378">Hydrolase</keyword>
<dbReference type="CDD" id="cd09881">
    <property type="entry name" value="PIN_VapC4-5_FitB-like"/>
    <property type="match status" value="1"/>
</dbReference>
<protein>
    <recommendedName>
        <fullName evidence="8">PIN domain-containing protein</fullName>
    </recommendedName>
</protein>
<dbReference type="Pfam" id="PF01850">
    <property type="entry name" value="PIN"/>
    <property type="match status" value="1"/>
</dbReference>
<dbReference type="NCBIfam" id="NF010285">
    <property type="entry name" value="PRK13725.1"/>
    <property type="match status" value="1"/>
</dbReference>
<evidence type="ECO:0000256" key="5">
    <source>
        <dbReference type="ARBA" id="ARBA00022801"/>
    </source>
</evidence>
<comment type="cofactor">
    <cofactor evidence="1">
        <name>Mg(2+)</name>
        <dbReference type="ChEBI" id="CHEBI:18420"/>
    </cofactor>
</comment>
<dbReference type="PANTHER" id="PTHR33653:SF1">
    <property type="entry name" value="RIBONUCLEASE VAPC2"/>
    <property type="match status" value="1"/>
</dbReference>
<evidence type="ECO:0000256" key="6">
    <source>
        <dbReference type="ARBA" id="ARBA00022842"/>
    </source>
</evidence>
<dbReference type="InterPro" id="IPR002716">
    <property type="entry name" value="PIN_dom"/>
</dbReference>
<dbReference type="EMBL" id="LGRX02001216">
    <property type="protein sequence ID" value="KAK3286608.1"/>
    <property type="molecule type" value="Genomic_DNA"/>
</dbReference>
<keyword evidence="4" id="KW-0479">Metal-binding</keyword>
<proteinExistence type="inferred from homology"/>
<gene>
    <name evidence="9" type="ORF">CYMTET_33707</name>
    <name evidence="10" type="ORF">CYMTET_5834</name>
</gene>
<keyword evidence="3" id="KW-0540">Nuclease</keyword>
<evidence type="ECO:0000256" key="7">
    <source>
        <dbReference type="ARBA" id="ARBA00038093"/>
    </source>
</evidence>
<dbReference type="GO" id="GO:0046872">
    <property type="term" value="F:metal ion binding"/>
    <property type="evidence" value="ECO:0007669"/>
    <property type="project" value="UniProtKB-KW"/>
</dbReference>
<evidence type="ECO:0000313" key="10">
    <source>
        <dbReference type="EMBL" id="KAK3286608.1"/>
    </source>
</evidence>
<dbReference type="GO" id="GO:0004540">
    <property type="term" value="F:RNA nuclease activity"/>
    <property type="evidence" value="ECO:0007669"/>
    <property type="project" value="InterPro"/>
</dbReference>
<dbReference type="HAMAP" id="MF_00265">
    <property type="entry name" value="VapC_Nob1"/>
    <property type="match status" value="1"/>
</dbReference>
<dbReference type="InterPro" id="IPR050556">
    <property type="entry name" value="Type_II_TA_system_RNase"/>
</dbReference>
<evidence type="ECO:0000259" key="8">
    <source>
        <dbReference type="Pfam" id="PF01850"/>
    </source>
</evidence>
<dbReference type="InterPro" id="IPR029060">
    <property type="entry name" value="PIN-like_dom_sf"/>
</dbReference>
<dbReference type="SUPFAM" id="SSF88723">
    <property type="entry name" value="PIN domain-like"/>
    <property type="match status" value="1"/>
</dbReference>
<dbReference type="PANTHER" id="PTHR33653">
    <property type="entry name" value="RIBONUCLEASE VAPC2"/>
    <property type="match status" value="1"/>
</dbReference>
<dbReference type="EMBL" id="LGRX02020870">
    <property type="protein sequence ID" value="KAK3257192.1"/>
    <property type="molecule type" value="Genomic_DNA"/>
</dbReference>
<organism evidence="10 11">
    <name type="scientific">Cymbomonas tetramitiformis</name>
    <dbReference type="NCBI Taxonomy" id="36881"/>
    <lineage>
        <taxon>Eukaryota</taxon>
        <taxon>Viridiplantae</taxon>
        <taxon>Chlorophyta</taxon>
        <taxon>Pyramimonadophyceae</taxon>
        <taxon>Pyramimonadales</taxon>
        <taxon>Pyramimonadaceae</taxon>
        <taxon>Cymbomonas</taxon>
    </lineage>
</organism>
<keyword evidence="6" id="KW-0460">Magnesium</keyword>
<evidence type="ECO:0000256" key="2">
    <source>
        <dbReference type="ARBA" id="ARBA00022649"/>
    </source>
</evidence>
<evidence type="ECO:0000256" key="3">
    <source>
        <dbReference type="ARBA" id="ARBA00022722"/>
    </source>
</evidence>
<name>A0AAE0LIN7_9CHLO</name>
<dbReference type="InterPro" id="IPR022907">
    <property type="entry name" value="VapC_family"/>
</dbReference>
<comment type="caution">
    <text evidence="10">The sequence shown here is derived from an EMBL/GenBank/DDBJ whole genome shotgun (WGS) entry which is preliminary data.</text>
</comment>